<comment type="caution">
    <text evidence="2">The sequence shown here is derived from an EMBL/GenBank/DDBJ whole genome shotgun (WGS) entry which is preliminary data.</text>
</comment>
<organism evidence="2 3">
    <name type="scientific">Elysia chlorotica</name>
    <name type="common">Eastern emerald elysia</name>
    <name type="synonym">Sea slug</name>
    <dbReference type="NCBI Taxonomy" id="188477"/>
    <lineage>
        <taxon>Eukaryota</taxon>
        <taxon>Metazoa</taxon>
        <taxon>Spiralia</taxon>
        <taxon>Lophotrochozoa</taxon>
        <taxon>Mollusca</taxon>
        <taxon>Gastropoda</taxon>
        <taxon>Heterobranchia</taxon>
        <taxon>Euthyneura</taxon>
        <taxon>Panpulmonata</taxon>
        <taxon>Sacoglossa</taxon>
        <taxon>Placobranchoidea</taxon>
        <taxon>Plakobranchidae</taxon>
        <taxon>Elysia</taxon>
    </lineage>
</organism>
<keyword evidence="3" id="KW-1185">Reference proteome</keyword>
<dbReference type="Proteomes" id="UP000271974">
    <property type="component" value="Unassembled WGS sequence"/>
</dbReference>
<protein>
    <submittedName>
        <fullName evidence="2">Uncharacterized protein</fullName>
    </submittedName>
</protein>
<evidence type="ECO:0000313" key="2">
    <source>
        <dbReference type="EMBL" id="RUS72819.1"/>
    </source>
</evidence>
<feature type="region of interest" description="Disordered" evidence="1">
    <location>
        <begin position="36"/>
        <end position="64"/>
    </location>
</feature>
<reference evidence="2 3" key="1">
    <citation type="submission" date="2019-01" db="EMBL/GenBank/DDBJ databases">
        <title>A draft genome assembly of the solar-powered sea slug Elysia chlorotica.</title>
        <authorList>
            <person name="Cai H."/>
            <person name="Li Q."/>
            <person name="Fang X."/>
            <person name="Li J."/>
            <person name="Curtis N.E."/>
            <person name="Altenburger A."/>
            <person name="Shibata T."/>
            <person name="Feng M."/>
            <person name="Maeda T."/>
            <person name="Schwartz J.A."/>
            <person name="Shigenobu S."/>
            <person name="Lundholm N."/>
            <person name="Nishiyama T."/>
            <person name="Yang H."/>
            <person name="Hasebe M."/>
            <person name="Li S."/>
            <person name="Pierce S.K."/>
            <person name="Wang J."/>
        </authorList>
    </citation>
    <scope>NUCLEOTIDE SEQUENCE [LARGE SCALE GENOMIC DNA]</scope>
    <source>
        <strain evidence="2">EC2010</strain>
        <tissue evidence="2">Whole organism of an adult</tissue>
    </source>
</reference>
<dbReference type="EMBL" id="RQTK01001013">
    <property type="protein sequence ID" value="RUS72819.1"/>
    <property type="molecule type" value="Genomic_DNA"/>
</dbReference>
<accession>A0A3S0ZQC8</accession>
<dbReference type="AlphaFoldDB" id="A0A3S0ZQC8"/>
<evidence type="ECO:0000313" key="3">
    <source>
        <dbReference type="Proteomes" id="UP000271974"/>
    </source>
</evidence>
<sequence length="118" mass="13344">MMPMAPRRALSTSATMPLASTTYHHRRCCHWNTTSTTSNLTASAPENRNSTGTTLRDEESPGYQSHKTPLYSLFNFLVGEMKVAFAKCIVIDMLTFDLYTSVNFLGGYLFNCYRSRKL</sequence>
<name>A0A3S0ZQC8_ELYCH</name>
<proteinExistence type="predicted"/>
<gene>
    <name evidence="2" type="ORF">EGW08_019412</name>
</gene>
<evidence type="ECO:0000256" key="1">
    <source>
        <dbReference type="SAM" id="MobiDB-lite"/>
    </source>
</evidence>